<proteinExistence type="predicted"/>
<reference evidence="2" key="1">
    <citation type="submission" date="2021-01" db="EMBL/GenBank/DDBJ databases">
        <authorList>
            <person name="Corre E."/>
            <person name="Pelletier E."/>
            <person name="Niang G."/>
            <person name="Scheremetjew M."/>
            <person name="Finn R."/>
            <person name="Kale V."/>
            <person name="Holt S."/>
            <person name="Cochrane G."/>
            <person name="Meng A."/>
            <person name="Brown T."/>
            <person name="Cohen L."/>
        </authorList>
    </citation>
    <scope>NUCLEOTIDE SEQUENCE</scope>
    <source>
        <strain evidence="2">CCMP1661</strain>
    </source>
</reference>
<accession>A0A7S2Y4L7</accession>
<sequence length="176" mass="19590">MMNSTTKEKIIEKYELIPHPEGGYYKESFRSDVKVQVGSSSGDGKIRTASTAIYFLMTPESVSRLHKIKSDEVWHFYLGTSITVVELDEKTGGYKTTIVGPNVLDGEFVQYTVKAGTWFGSFPNTLTVNEDSFSFVGCTVSPGFEFEDFELGSRGRLAEQFPEAIEMIDKLTVGLP</sequence>
<dbReference type="EMBL" id="HBHR01022567">
    <property type="protein sequence ID" value="CAD9873975.1"/>
    <property type="molecule type" value="Transcribed_RNA"/>
</dbReference>
<organism evidence="2">
    <name type="scientific">Fibrocapsa japonica</name>
    <dbReference type="NCBI Taxonomy" id="94617"/>
    <lineage>
        <taxon>Eukaryota</taxon>
        <taxon>Sar</taxon>
        <taxon>Stramenopiles</taxon>
        <taxon>Ochrophyta</taxon>
        <taxon>Raphidophyceae</taxon>
        <taxon>Chattonellales</taxon>
        <taxon>Chattonellaceae</taxon>
        <taxon>Fibrocapsa</taxon>
    </lineage>
</organism>
<dbReference type="AlphaFoldDB" id="A0A7S2Y4L7"/>
<feature type="domain" description="DUF985" evidence="1">
    <location>
        <begin position="8"/>
        <end position="151"/>
    </location>
</feature>
<dbReference type="InterPro" id="IPR039935">
    <property type="entry name" value="YML079W-like"/>
</dbReference>
<dbReference type="InterPro" id="IPR011051">
    <property type="entry name" value="RmlC_Cupin_sf"/>
</dbReference>
<protein>
    <recommendedName>
        <fullName evidence="1">DUF985 domain-containing protein</fullName>
    </recommendedName>
</protein>
<dbReference type="PANTHER" id="PTHR33387">
    <property type="entry name" value="RMLC-LIKE JELLY ROLL FOLD PROTEIN"/>
    <property type="match status" value="1"/>
</dbReference>
<dbReference type="PANTHER" id="PTHR33387:SF3">
    <property type="entry name" value="DUF985 DOMAIN-CONTAINING PROTEIN"/>
    <property type="match status" value="1"/>
</dbReference>
<dbReference type="InterPro" id="IPR014710">
    <property type="entry name" value="RmlC-like_jellyroll"/>
</dbReference>
<dbReference type="Pfam" id="PF06172">
    <property type="entry name" value="Cupin_5"/>
    <property type="match status" value="1"/>
</dbReference>
<dbReference type="CDD" id="cd06121">
    <property type="entry name" value="cupin_YML079wp"/>
    <property type="match status" value="1"/>
</dbReference>
<gene>
    <name evidence="2" type="ORF">FJAP1339_LOCUS11546</name>
</gene>
<dbReference type="InterPro" id="IPR009327">
    <property type="entry name" value="Cupin_DUF985"/>
</dbReference>
<evidence type="ECO:0000313" key="2">
    <source>
        <dbReference type="EMBL" id="CAD9873975.1"/>
    </source>
</evidence>
<dbReference type="Gene3D" id="2.60.120.10">
    <property type="entry name" value="Jelly Rolls"/>
    <property type="match status" value="1"/>
</dbReference>
<dbReference type="SUPFAM" id="SSF51182">
    <property type="entry name" value="RmlC-like cupins"/>
    <property type="match status" value="1"/>
</dbReference>
<name>A0A7S2Y4L7_9STRA</name>
<evidence type="ECO:0000259" key="1">
    <source>
        <dbReference type="Pfam" id="PF06172"/>
    </source>
</evidence>